<dbReference type="Gene3D" id="2.60.40.2970">
    <property type="match status" value="1"/>
</dbReference>
<keyword evidence="2" id="KW-0645">Protease</keyword>
<keyword evidence="2" id="KW-0378">Hydrolase</keyword>
<feature type="chain" id="PRO_5047298526" evidence="1">
    <location>
        <begin position="29"/>
        <end position="192"/>
    </location>
</feature>
<evidence type="ECO:0000256" key="1">
    <source>
        <dbReference type="SAM" id="SignalP"/>
    </source>
</evidence>
<comment type="caution">
    <text evidence="2">The sequence shown here is derived from an EMBL/GenBank/DDBJ whole genome shotgun (WGS) entry which is preliminary data.</text>
</comment>
<dbReference type="GO" id="GO:0006508">
    <property type="term" value="P:proteolysis"/>
    <property type="evidence" value="ECO:0007669"/>
    <property type="project" value="UniProtKB-KW"/>
</dbReference>
<sequence length="192" mass="20658">MRRGLFGRVARLSLVLLCGACASRKEEAAPPPATQASAPTPEAAPMAVTLECEMSVAPRLRVGEPVELKFKLRNATSEPLSVLTWQTPLEGLFNKYLKVTRDGAEVSFSGPTMKRGDPGADAYVTLEPGAAKEATVEISLAYDFTQPGNYRIEFRNHLMDVAPKGAALPRPLPEHQSATLKCPVVETVLAAQ</sequence>
<keyword evidence="1" id="KW-0732">Signal</keyword>
<dbReference type="RefSeq" id="WP_321549275.1">
    <property type="nucleotide sequence ID" value="NZ_JAXIVS010000011.1"/>
</dbReference>
<dbReference type="GO" id="GO:0008233">
    <property type="term" value="F:peptidase activity"/>
    <property type="evidence" value="ECO:0007669"/>
    <property type="project" value="UniProtKB-KW"/>
</dbReference>
<name>A0ABU5HAQ5_9BACT</name>
<keyword evidence="3" id="KW-1185">Reference proteome</keyword>
<gene>
    <name evidence="2" type="ORF">SYV04_29445</name>
</gene>
<reference evidence="2 3" key="1">
    <citation type="submission" date="2023-12" db="EMBL/GenBank/DDBJ databases">
        <title>the genome sequence of Hyalangium sp. s54d21.</title>
        <authorList>
            <person name="Zhang X."/>
        </authorList>
    </citation>
    <scope>NUCLEOTIDE SEQUENCE [LARGE SCALE GENOMIC DNA]</scope>
    <source>
        <strain evidence="3">s54d21</strain>
    </source>
</reference>
<dbReference type="EMBL" id="JAXIVS010000011">
    <property type="protein sequence ID" value="MDY7230556.1"/>
    <property type="molecule type" value="Genomic_DNA"/>
</dbReference>
<evidence type="ECO:0000313" key="2">
    <source>
        <dbReference type="EMBL" id="MDY7230556.1"/>
    </source>
</evidence>
<evidence type="ECO:0000313" key="3">
    <source>
        <dbReference type="Proteomes" id="UP001291309"/>
    </source>
</evidence>
<protein>
    <submittedName>
        <fullName evidence="2">Protease</fullName>
    </submittedName>
</protein>
<organism evidence="2 3">
    <name type="scientific">Hyalangium rubrum</name>
    <dbReference type="NCBI Taxonomy" id="3103134"/>
    <lineage>
        <taxon>Bacteria</taxon>
        <taxon>Pseudomonadati</taxon>
        <taxon>Myxococcota</taxon>
        <taxon>Myxococcia</taxon>
        <taxon>Myxococcales</taxon>
        <taxon>Cystobacterineae</taxon>
        <taxon>Archangiaceae</taxon>
        <taxon>Hyalangium</taxon>
    </lineage>
</organism>
<dbReference type="Proteomes" id="UP001291309">
    <property type="component" value="Unassembled WGS sequence"/>
</dbReference>
<feature type="signal peptide" evidence="1">
    <location>
        <begin position="1"/>
        <end position="28"/>
    </location>
</feature>
<proteinExistence type="predicted"/>
<accession>A0ABU5HAQ5</accession>